<dbReference type="Pfam" id="PF22725">
    <property type="entry name" value="GFO_IDH_MocA_C3"/>
    <property type="match status" value="1"/>
</dbReference>
<dbReference type="SUPFAM" id="SSF55347">
    <property type="entry name" value="Glyceraldehyde-3-phosphate dehydrogenase-like, C-terminal domain"/>
    <property type="match status" value="1"/>
</dbReference>
<evidence type="ECO:0000259" key="1">
    <source>
        <dbReference type="Pfam" id="PF01408"/>
    </source>
</evidence>
<proteinExistence type="predicted"/>
<dbReference type="PANTHER" id="PTHR43249:SF1">
    <property type="entry name" value="D-GLUCOSIDE 3-DEHYDROGENASE"/>
    <property type="match status" value="1"/>
</dbReference>
<feature type="domain" description="Gfo/Idh/MocA-like oxidoreductase N-terminal" evidence="1">
    <location>
        <begin position="5"/>
        <end position="127"/>
    </location>
</feature>
<dbReference type="InterPro" id="IPR055170">
    <property type="entry name" value="GFO_IDH_MocA-like_dom"/>
</dbReference>
<dbReference type="PANTHER" id="PTHR43249">
    <property type="entry name" value="UDP-N-ACETYL-2-AMINO-2-DEOXY-D-GLUCURONATE OXIDASE"/>
    <property type="match status" value="1"/>
</dbReference>
<accession>A0ABU9XIK4</accession>
<gene>
    <name evidence="3" type="ORF">ABC228_12975</name>
</gene>
<dbReference type="Gene3D" id="3.30.360.10">
    <property type="entry name" value="Dihydrodipicolinate Reductase, domain 2"/>
    <property type="match status" value="1"/>
</dbReference>
<dbReference type="SUPFAM" id="SSF51735">
    <property type="entry name" value="NAD(P)-binding Rossmann-fold domains"/>
    <property type="match status" value="1"/>
</dbReference>
<feature type="domain" description="GFO/IDH/MocA-like oxidoreductase" evidence="2">
    <location>
        <begin position="137"/>
        <end position="260"/>
    </location>
</feature>
<dbReference type="Pfam" id="PF01408">
    <property type="entry name" value="GFO_IDH_MocA"/>
    <property type="match status" value="1"/>
</dbReference>
<comment type="caution">
    <text evidence="3">The sequence shown here is derived from an EMBL/GenBank/DDBJ whole genome shotgun (WGS) entry which is preliminary data.</text>
</comment>
<dbReference type="EMBL" id="JBDIML010000004">
    <property type="protein sequence ID" value="MEN2768088.1"/>
    <property type="molecule type" value="Genomic_DNA"/>
</dbReference>
<protein>
    <submittedName>
        <fullName evidence="3">Gfo/Idh/MocA family oxidoreductase</fullName>
    </submittedName>
</protein>
<keyword evidence="4" id="KW-1185">Reference proteome</keyword>
<sequence length="357" mass="40453">MKHTIGLIGCGHIAKKHLKTISQLDEVELRAVSDIDSGKMNEAMEEYEKLTREKAVIRLYNNYYDLLRDNEIEIVVIATISSLHAEMAIQALLHDKHVMIEKPLALSLSDAYQILEVAEAKGKRILVCHQLRYRPVMQKLKALLEEGALGKLHFGVATMRIHRPKHYYTGSSWKGTWESDGGMLLNQGIHLIDLLIWFMGDVESVYGNIANTLEVKDTEDIAAGLLTFQNKAKGVIEANSITQPNNLGYYLSIFGEEGTISLGGPSFNRFERCYFPNTINTKELTPLLEDYNEHVYMYENFIRALHDKAEHLIMGEEAAILSLMTIFGMYKSSLLKKELTLPLTDFSTHEMIRKGGM</sequence>
<evidence type="ECO:0000313" key="4">
    <source>
        <dbReference type="Proteomes" id="UP001444625"/>
    </source>
</evidence>
<evidence type="ECO:0000259" key="2">
    <source>
        <dbReference type="Pfam" id="PF22725"/>
    </source>
</evidence>
<dbReference type="Gene3D" id="3.40.50.720">
    <property type="entry name" value="NAD(P)-binding Rossmann-like Domain"/>
    <property type="match status" value="1"/>
</dbReference>
<dbReference type="InterPro" id="IPR036291">
    <property type="entry name" value="NAD(P)-bd_dom_sf"/>
</dbReference>
<reference evidence="3 4" key="1">
    <citation type="submission" date="2024-05" db="EMBL/GenBank/DDBJ databases">
        <authorList>
            <person name="Haq I."/>
            <person name="Ullah Z."/>
            <person name="Ahmad R."/>
            <person name="Li M."/>
            <person name="Tong Y."/>
        </authorList>
    </citation>
    <scope>NUCLEOTIDE SEQUENCE [LARGE SCALE GENOMIC DNA]</scope>
    <source>
        <strain evidence="3 4">16A2E</strain>
    </source>
</reference>
<organism evidence="3 4">
    <name type="scientific">Ornithinibacillus xuwenensis</name>
    <dbReference type="NCBI Taxonomy" id="3144668"/>
    <lineage>
        <taxon>Bacteria</taxon>
        <taxon>Bacillati</taxon>
        <taxon>Bacillota</taxon>
        <taxon>Bacilli</taxon>
        <taxon>Bacillales</taxon>
        <taxon>Bacillaceae</taxon>
        <taxon>Ornithinibacillus</taxon>
    </lineage>
</organism>
<dbReference type="InterPro" id="IPR000683">
    <property type="entry name" value="Gfo/Idh/MocA-like_OxRdtase_N"/>
</dbReference>
<name>A0ABU9XIK4_9BACI</name>
<evidence type="ECO:0000313" key="3">
    <source>
        <dbReference type="EMBL" id="MEN2768088.1"/>
    </source>
</evidence>
<dbReference type="InterPro" id="IPR052515">
    <property type="entry name" value="Gfo/Idh/MocA_Oxidoreductase"/>
</dbReference>
<dbReference type="RefSeq" id="WP_345825571.1">
    <property type="nucleotide sequence ID" value="NZ_JBDIML010000004.1"/>
</dbReference>
<dbReference type="Proteomes" id="UP001444625">
    <property type="component" value="Unassembled WGS sequence"/>
</dbReference>